<evidence type="ECO:0000256" key="1">
    <source>
        <dbReference type="SAM" id="MobiDB-lite"/>
    </source>
</evidence>
<gene>
    <name evidence="2" type="ORF">DERYTH_LOCUS25841</name>
</gene>
<sequence>NNDHDALSKESSPNQSKKKCCGGSKQDSVWNYVDIGNYLENRHYGAS</sequence>
<feature type="non-terminal residue" evidence="2">
    <location>
        <position position="47"/>
    </location>
</feature>
<comment type="caution">
    <text evidence="2">The sequence shown here is derived from an EMBL/GenBank/DDBJ whole genome shotgun (WGS) entry which is preliminary data.</text>
</comment>
<dbReference type="EMBL" id="CAJVPY010050442">
    <property type="protein sequence ID" value="CAG8813703.1"/>
    <property type="molecule type" value="Genomic_DNA"/>
</dbReference>
<feature type="region of interest" description="Disordered" evidence="1">
    <location>
        <begin position="1"/>
        <end position="25"/>
    </location>
</feature>
<dbReference type="Proteomes" id="UP000789405">
    <property type="component" value="Unassembled WGS sequence"/>
</dbReference>
<evidence type="ECO:0000313" key="3">
    <source>
        <dbReference type="Proteomes" id="UP000789405"/>
    </source>
</evidence>
<reference evidence="2" key="1">
    <citation type="submission" date="2021-06" db="EMBL/GenBank/DDBJ databases">
        <authorList>
            <person name="Kallberg Y."/>
            <person name="Tangrot J."/>
            <person name="Rosling A."/>
        </authorList>
    </citation>
    <scope>NUCLEOTIDE SEQUENCE</scope>
    <source>
        <strain evidence="2">MA453B</strain>
    </source>
</reference>
<evidence type="ECO:0000313" key="2">
    <source>
        <dbReference type="EMBL" id="CAG8813703.1"/>
    </source>
</evidence>
<accession>A0A9N9K6Z0</accession>
<dbReference type="AlphaFoldDB" id="A0A9N9K6Z0"/>
<name>A0A9N9K6Z0_9GLOM</name>
<protein>
    <submittedName>
        <fullName evidence="2">23338_t:CDS:1</fullName>
    </submittedName>
</protein>
<organism evidence="2 3">
    <name type="scientific">Dentiscutata erythropus</name>
    <dbReference type="NCBI Taxonomy" id="1348616"/>
    <lineage>
        <taxon>Eukaryota</taxon>
        <taxon>Fungi</taxon>
        <taxon>Fungi incertae sedis</taxon>
        <taxon>Mucoromycota</taxon>
        <taxon>Glomeromycotina</taxon>
        <taxon>Glomeromycetes</taxon>
        <taxon>Diversisporales</taxon>
        <taxon>Gigasporaceae</taxon>
        <taxon>Dentiscutata</taxon>
    </lineage>
</organism>
<keyword evidence="3" id="KW-1185">Reference proteome</keyword>
<proteinExistence type="predicted"/>
<feature type="non-terminal residue" evidence="2">
    <location>
        <position position="1"/>
    </location>
</feature>